<name>A0ABX4YKS3_9LEPT</name>
<accession>A0ABX4YKS3</accession>
<keyword evidence="2" id="KW-1185">Reference proteome</keyword>
<dbReference type="Proteomes" id="UP000094669">
    <property type="component" value="Unassembled WGS sequence"/>
</dbReference>
<evidence type="ECO:0008006" key="3">
    <source>
        <dbReference type="Google" id="ProtNLM"/>
    </source>
</evidence>
<evidence type="ECO:0000313" key="1">
    <source>
        <dbReference type="EMBL" id="PNV75779.1"/>
    </source>
</evidence>
<organism evidence="1 2">
    <name type="scientific">Leptospira inadai serovar Lyme</name>
    <dbReference type="NCBI Taxonomy" id="293084"/>
    <lineage>
        <taxon>Bacteria</taxon>
        <taxon>Pseudomonadati</taxon>
        <taxon>Spirochaetota</taxon>
        <taxon>Spirochaetia</taxon>
        <taxon>Leptospirales</taxon>
        <taxon>Leptospiraceae</taxon>
        <taxon>Leptospira</taxon>
    </lineage>
</organism>
<evidence type="ECO:0000313" key="2">
    <source>
        <dbReference type="Proteomes" id="UP000094669"/>
    </source>
</evidence>
<gene>
    <name evidence="1" type="ORF">BES34_007035</name>
</gene>
<comment type="caution">
    <text evidence="1">The sequence shown here is derived from an EMBL/GenBank/DDBJ whole genome shotgun (WGS) entry which is preliminary data.</text>
</comment>
<reference evidence="1" key="1">
    <citation type="submission" date="2018-01" db="EMBL/GenBank/DDBJ databases">
        <title>Genomic characterization of Leptospira inadai serogroup Lyme isolated from captured rat in Brazil and comparative analysis with human reference strain.</title>
        <authorList>
            <person name="Moreno L.Z."/>
            <person name="Loureiro A.P."/>
            <person name="Miraglia F."/>
            <person name="Kremer F.S."/>
            <person name="Eslabao M.R."/>
            <person name="Dellagostin O.A."/>
            <person name="Lilenbaum W."/>
            <person name="Moreno A.M."/>
        </authorList>
    </citation>
    <scope>NUCLEOTIDE SEQUENCE [LARGE SCALE GENOMIC DNA]</scope>
    <source>
        <strain evidence="1">M34/99</strain>
    </source>
</reference>
<protein>
    <recommendedName>
        <fullName evidence="3">Lipoprotein</fullName>
    </recommendedName>
</protein>
<dbReference type="EMBL" id="MCRM02000005">
    <property type="protein sequence ID" value="PNV75779.1"/>
    <property type="molecule type" value="Genomic_DNA"/>
</dbReference>
<proteinExistence type="predicted"/>
<sequence>MRVLIPIRFFKLNIDQSSPKLSRNFRFFRKNSPGLNLVSKYFSILNRKAKFVQRECRSVFAVQVRSF</sequence>